<accession>A0ABU7ILD2</accession>
<keyword evidence="2" id="KW-0238">DNA-binding</keyword>
<evidence type="ECO:0000259" key="1">
    <source>
        <dbReference type="Pfam" id="PF09278"/>
    </source>
</evidence>
<name>A0ABU7ILD2_9FLAO</name>
<protein>
    <submittedName>
        <fullName evidence="2">MerR family DNA-binding protein</fullName>
    </submittedName>
</protein>
<keyword evidence="3" id="KW-1185">Reference proteome</keyword>
<dbReference type="InterPro" id="IPR015358">
    <property type="entry name" value="Tscrpt_reg_MerR_DNA-bd"/>
</dbReference>
<gene>
    <name evidence="2" type="ORF">V1H85_13505</name>
</gene>
<dbReference type="GO" id="GO:0003677">
    <property type="term" value="F:DNA binding"/>
    <property type="evidence" value="ECO:0007669"/>
    <property type="project" value="UniProtKB-KW"/>
</dbReference>
<evidence type="ECO:0000313" key="2">
    <source>
        <dbReference type="EMBL" id="MEE1973473.1"/>
    </source>
</evidence>
<dbReference type="EMBL" id="JAZDDF010000006">
    <property type="protein sequence ID" value="MEE1973473.1"/>
    <property type="molecule type" value="Genomic_DNA"/>
</dbReference>
<organism evidence="2 3">
    <name type="scientific">Maribacter flavus</name>
    <dbReference type="NCBI Taxonomy" id="1658664"/>
    <lineage>
        <taxon>Bacteria</taxon>
        <taxon>Pseudomonadati</taxon>
        <taxon>Bacteroidota</taxon>
        <taxon>Flavobacteriia</taxon>
        <taxon>Flavobacteriales</taxon>
        <taxon>Flavobacteriaceae</taxon>
        <taxon>Maribacter</taxon>
    </lineage>
</organism>
<evidence type="ECO:0000313" key="3">
    <source>
        <dbReference type="Proteomes" id="UP001343698"/>
    </source>
</evidence>
<dbReference type="Gene3D" id="1.10.1660.10">
    <property type="match status" value="1"/>
</dbReference>
<comment type="caution">
    <text evidence="2">The sequence shown here is derived from an EMBL/GenBank/DDBJ whole genome shotgun (WGS) entry which is preliminary data.</text>
</comment>
<dbReference type="RefSeq" id="WP_127139846.1">
    <property type="nucleotide sequence ID" value="NZ_JAZDDF010000006.1"/>
</dbReference>
<dbReference type="Proteomes" id="UP001343698">
    <property type="component" value="Unassembled WGS sequence"/>
</dbReference>
<reference evidence="2 3" key="1">
    <citation type="submission" date="2024-01" db="EMBL/GenBank/DDBJ databases">
        <title>Maribacter spp. originated from different algae showed divergent polysaccharides utilization ability.</title>
        <authorList>
            <person name="Wang H."/>
            <person name="Wu Y."/>
        </authorList>
    </citation>
    <scope>NUCLEOTIDE SEQUENCE [LARGE SCALE GENOMIC DNA]</scope>
    <source>
        <strain evidence="2 3">KPT27_14</strain>
    </source>
</reference>
<dbReference type="InterPro" id="IPR009061">
    <property type="entry name" value="DNA-bd_dom_put_sf"/>
</dbReference>
<feature type="domain" description="Transcription regulator MerR DNA binding" evidence="1">
    <location>
        <begin position="42"/>
        <end position="91"/>
    </location>
</feature>
<dbReference type="SUPFAM" id="SSF46955">
    <property type="entry name" value="Putative DNA-binding domain"/>
    <property type="match status" value="1"/>
</dbReference>
<proteinExistence type="predicted"/>
<dbReference type="Pfam" id="PF09278">
    <property type="entry name" value="MerR-DNA-bind"/>
    <property type="match status" value="1"/>
</dbReference>
<sequence length="99" mass="11220">MIPYAFIKEGFDADVSKEDECNSYRNYSDGTLEKLLVNDEMKGFGVTLNEISDFLGLLEFNTAACENVSQKMLEKVRLIDKKIKELKEMKSLIIGSLDS</sequence>